<gene>
    <name evidence="1" type="ORF">P7K49_036397</name>
</gene>
<organism evidence="1 2">
    <name type="scientific">Saguinus oedipus</name>
    <name type="common">Cotton-top tamarin</name>
    <name type="synonym">Oedipomidas oedipus</name>
    <dbReference type="NCBI Taxonomy" id="9490"/>
    <lineage>
        <taxon>Eukaryota</taxon>
        <taxon>Metazoa</taxon>
        <taxon>Chordata</taxon>
        <taxon>Craniata</taxon>
        <taxon>Vertebrata</taxon>
        <taxon>Euteleostomi</taxon>
        <taxon>Mammalia</taxon>
        <taxon>Eutheria</taxon>
        <taxon>Euarchontoglires</taxon>
        <taxon>Primates</taxon>
        <taxon>Haplorrhini</taxon>
        <taxon>Platyrrhini</taxon>
        <taxon>Cebidae</taxon>
        <taxon>Callitrichinae</taxon>
        <taxon>Saguinus</taxon>
    </lineage>
</organism>
<name>A0ABQ9TK02_SAGOE</name>
<accession>A0ABQ9TK02</accession>
<keyword evidence="2" id="KW-1185">Reference proteome</keyword>
<proteinExistence type="predicted"/>
<dbReference type="Proteomes" id="UP001266305">
    <property type="component" value="Unassembled WGS sequence"/>
</dbReference>
<evidence type="ECO:0000313" key="2">
    <source>
        <dbReference type="Proteomes" id="UP001266305"/>
    </source>
</evidence>
<dbReference type="EMBL" id="JASSZA010000021">
    <property type="protein sequence ID" value="KAK2085097.1"/>
    <property type="molecule type" value="Genomic_DNA"/>
</dbReference>
<protein>
    <submittedName>
        <fullName evidence="1">Uncharacterized protein</fullName>
    </submittedName>
</protein>
<reference evidence="1 2" key="1">
    <citation type="submission" date="2023-05" db="EMBL/GenBank/DDBJ databases">
        <title>B98-5 Cell Line De Novo Hybrid Assembly: An Optical Mapping Approach.</title>
        <authorList>
            <person name="Kananen K."/>
            <person name="Auerbach J.A."/>
            <person name="Kautto E."/>
            <person name="Blachly J.S."/>
        </authorList>
    </citation>
    <scope>NUCLEOTIDE SEQUENCE [LARGE SCALE GENOMIC DNA]</scope>
    <source>
        <strain evidence="1">B95-8</strain>
        <tissue evidence="1">Cell line</tissue>
    </source>
</reference>
<sequence length="150" mass="16297">MRDLCTAEGQGAPSLELCSVRTAGPLLWRQIAGEGLCARRPAASLRSRPPFPVCTRLPPTLFSSRPRTQPWSRDRLHPTCHPAIFSTACPGVPVQPQPPAPVPESAECRAGRVRLRASCVQSSRHPCGVRFSSSPAMPVPVHTYVPRTRS</sequence>
<evidence type="ECO:0000313" key="1">
    <source>
        <dbReference type="EMBL" id="KAK2085097.1"/>
    </source>
</evidence>
<comment type="caution">
    <text evidence="1">The sequence shown here is derived from an EMBL/GenBank/DDBJ whole genome shotgun (WGS) entry which is preliminary data.</text>
</comment>